<keyword evidence="1" id="KW-0812">Transmembrane</keyword>
<dbReference type="EMBL" id="DWUV01000160">
    <property type="protein sequence ID" value="HJD34567.1"/>
    <property type="molecule type" value="Genomic_DNA"/>
</dbReference>
<feature type="transmembrane region" description="Helical" evidence="1">
    <location>
        <begin position="89"/>
        <end position="120"/>
    </location>
</feature>
<organism evidence="2 3">
    <name type="scientific">Candidatus Mediterraneibacter tabaqchaliae</name>
    <dbReference type="NCBI Taxonomy" id="2838689"/>
    <lineage>
        <taxon>Bacteria</taxon>
        <taxon>Bacillati</taxon>
        <taxon>Bacillota</taxon>
        <taxon>Clostridia</taxon>
        <taxon>Lachnospirales</taxon>
        <taxon>Lachnospiraceae</taxon>
        <taxon>Mediterraneibacter</taxon>
    </lineage>
</organism>
<evidence type="ECO:0000313" key="2">
    <source>
        <dbReference type="EMBL" id="HJD34567.1"/>
    </source>
</evidence>
<keyword evidence="1" id="KW-1133">Transmembrane helix</keyword>
<proteinExistence type="predicted"/>
<feature type="transmembrane region" description="Helical" evidence="1">
    <location>
        <begin position="49"/>
        <end position="69"/>
    </location>
</feature>
<gene>
    <name evidence="2" type="ORF">H9911_08520</name>
</gene>
<dbReference type="Proteomes" id="UP000823897">
    <property type="component" value="Unassembled WGS sequence"/>
</dbReference>
<feature type="transmembrane region" description="Helical" evidence="1">
    <location>
        <begin position="12"/>
        <end position="37"/>
    </location>
</feature>
<evidence type="ECO:0000256" key="1">
    <source>
        <dbReference type="SAM" id="Phobius"/>
    </source>
</evidence>
<comment type="caution">
    <text evidence="2">The sequence shown here is derived from an EMBL/GenBank/DDBJ whole genome shotgun (WGS) entry which is preliminary data.</text>
</comment>
<name>A0A9D2R5Y9_9FIRM</name>
<feature type="transmembrane region" description="Helical" evidence="1">
    <location>
        <begin position="132"/>
        <end position="156"/>
    </location>
</feature>
<protein>
    <submittedName>
        <fullName evidence="2">Stage V sporulation protein AB</fullName>
    </submittedName>
</protein>
<reference evidence="2" key="2">
    <citation type="submission" date="2021-04" db="EMBL/GenBank/DDBJ databases">
        <authorList>
            <person name="Gilroy R."/>
        </authorList>
    </citation>
    <scope>NUCLEOTIDE SEQUENCE</scope>
    <source>
        <strain evidence="2">ChiGjej3B3-11674</strain>
    </source>
</reference>
<keyword evidence="1" id="KW-0472">Membrane</keyword>
<evidence type="ECO:0000313" key="3">
    <source>
        <dbReference type="Proteomes" id="UP000823897"/>
    </source>
</evidence>
<dbReference type="Pfam" id="PF13782">
    <property type="entry name" value="SpoVAB"/>
    <property type="match status" value="1"/>
</dbReference>
<dbReference type="AlphaFoldDB" id="A0A9D2R5Y9"/>
<reference evidence="2" key="1">
    <citation type="journal article" date="2021" name="PeerJ">
        <title>Extensive microbial diversity within the chicken gut microbiome revealed by metagenomics and culture.</title>
        <authorList>
            <person name="Gilroy R."/>
            <person name="Ravi A."/>
            <person name="Getino M."/>
            <person name="Pursley I."/>
            <person name="Horton D.L."/>
            <person name="Alikhan N.F."/>
            <person name="Baker D."/>
            <person name="Gharbi K."/>
            <person name="Hall N."/>
            <person name="Watson M."/>
            <person name="Adriaenssens E.M."/>
            <person name="Foster-Nyarko E."/>
            <person name="Jarju S."/>
            <person name="Secka A."/>
            <person name="Antonio M."/>
            <person name="Oren A."/>
            <person name="Chaudhuri R.R."/>
            <person name="La Ragione R."/>
            <person name="Hildebrand F."/>
            <person name="Pallen M.J."/>
        </authorList>
    </citation>
    <scope>NUCLEOTIDE SEQUENCE</scope>
    <source>
        <strain evidence="2">ChiGjej3B3-11674</strain>
    </source>
</reference>
<dbReference type="InterPro" id="IPR020144">
    <property type="entry name" value="SpoVAB"/>
</dbReference>
<sequence length="159" mass="16785">MPAQWAQQILLAAVGLSAGVAAAGGLFAFIVELGVVADFADRTHTGDRLLFYETSVALGGILGNLFYVFGPGSPAVMQRLFMQPLPEGAAFSAGNGLLGIFGLFSGIFVGCWAMALAEILNVFPVFMRRARIVRYIAAFTISIAVGKGLGAGLFFFRGW</sequence>
<accession>A0A9D2R5Y9</accession>